<dbReference type="PROSITE" id="PS50995">
    <property type="entry name" value="HTH_MARR_2"/>
    <property type="match status" value="1"/>
</dbReference>
<protein>
    <submittedName>
        <fullName evidence="2">DNA-binding MarR family transcriptional regulator</fullName>
    </submittedName>
</protein>
<dbReference type="SMART" id="SM00347">
    <property type="entry name" value="HTH_MARR"/>
    <property type="match status" value="1"/>
</dbReference>
<evidence type="ECO:0000313" key="3">
    <source>
        <dbReference type="Proteomes" id="UP000572051"/>
    </source>
</evidence>
<dbReference type="GO" id="GO:0006950">
    <property type="term" value="P:response to stress"/>
    <property type="evidence" value="ECO:0007669"/>
    <property type="project" value="TreeGrafter"/>
</dbReference>
<gene>
    <name evidence="2" type="ORF">HNR10_000111</name>
</gene>
<dbReference type="InterPro" id="IPR011991">
    <property type="entry name" value="ArsR-like_HTH"/>
</dbReference>
<reference evidence="2 3" key="1">
    <citation type="submission" date="2020-07" db="EMBL/GenBank/DDBJ databases">
        <title>Sequencing the genomes of 1000 actinobacteria strains.</title>
        <authorList>
            <person name="Klenk H.-P."/>
        </authorList>
    </citation>
    <scope>NUCLEOTIDE SEQUENCE [LARGE SCALE GENOMIC DNA]</scope>
    <source>
        <strain evidence="2 3">DSM 44442</strain>
    </source>
</reference>
<keyword evidence="3" id="KW-1185">Reference proteome</keyword>
<dbReference type="Gene3D" id="1.10.10.10">
    <property type="entry name" value="Winged helix-like DNA-binding domain superfamily/Winged helix DNA-binding domain"/>
    <property type="match status" value="1"/>
</dbReference>
<dbReference type="AlphaFoldDB" id="A0A7Z0EJ85"/>
<comment type="caution">
    <text evidence="2">The sequence shown here is derived from an EMBL/GenBank/DDBJ whole genome shotgun (WGS) entry which is preliminary data.</text>
</comment>
<evidence type="ECO:0000259" key="1">
    <source>
        <dbReference type="PROSITE" id="PS50995"/>
    </source>
</evidence>
<dbReference type="Proteomes" id="UP000572051">
    <property type="component" value="Unassembled WGS sequence"/>
</dbReference>
<organism evidence="2 3">
    <name type="scientific">Nocardiopsis aegyptia</name>
    <dbReference type="NCBI Taxonomy" id="220378"/>
    <lineage>
        <taxon>Bacteria</taxon>
        <taxon>Bacillati</taxon>
        <taxon>Actinomycetota</taxon>
        <taxon>Actinomycetes</taxon>
        <taxon>Streptosporangiales</taxon>
        <taxon>Nocardiopsidaceae</taxon>
        <taxon>Nocardiopsis</taxon>
    </lineage>
</organism>
<keyword evidence="2" id="KW-0238">DNA-binding</keyword>
<dbReference type="InterPro" id="IPR039422">
    <property type="entry name" value="MarR/SlyA-like"/>
</dbReference>
<dbReference type="EMBL" id="JACCFS010000001">
    <property type="protein sequence ID" value="NYJ32230.1"/>
    <property type="molecule type" value="Genomic_DNA"/>
</dbReference>
<dbReference type="InterPro" id="IPR000835">
    <property type="entry name" value="HTH_MarR-typ"/>
</dbReference>
<feature type="domain" description="HTH marR-type" evidence="1">
    <location>
        <begin position="1"/>
        <end position="143"/>
    </location>
</feature>
<dbReference type="PANTHER" id="PTHR33164:SF99">
    <property type="entry name" value="MARR FAMILY REGULATORY PROTEIN"/>
    <property type="match status" value="1"/>
</dbReference>
<dbReference type="SUPFAM" id="SSF46785">
    <property type="entry name" value="Winged helix' DNA-binding domain"/>
    <property type="match status" value="1"/>
</dbReference>
<dbReference type="InterPro" id="IPR036388">
    <property type="entry name" value="WH-like_DNA-bd_sf"/>
</dbReference>
<dbReference type="CDD" id="cd00090">
    <property type="entry name" value="HTH_ARSR"/>
    <property type="match status" value="1"/>
</dbReference>
<dbReference type="GO" id="GO:0003677">
    <property type="term" value="F:DNA binding"/>
    <property type="evidence" value="ECO:0007669"/>
    <property type="project" value="UniProtKB-KW"/>
</dbReference>
<name>A0A7Z0EJ85_9ACTN</name>
<accession>A0A7Z0EJ85</accession>
<sequence length="160" mass="17462">MPAPLDPDDLDTGTLALFVGSAAASAVQDHLTACGFDGLRMSHGYLFQHLIDGSPTIRDLAAALDMTQQGASKAVAELERLGYAERRPDPQDARIRRVALTPRGHEAVDAARRARAEMEERLRERLGAHGLDTARSLLGDLLDEFGGSEAVRRRRVRPPR</sequence>
<proteinExistence type="predicted"/>
<dbReference type="RefSeq" id="WP_179819941.1">
    <property type="nucleotide sequence ID" value="NZ_JACCFS010000001.1"/>
</dbReference>
<dbReference type="PANTHER" id="PTHR33164">
    <property type="entry name" value="TRANSCRIPTIONAL REGULATOR, MARR FAMILY"/>
    <property type="match status" value="1"/>
</dbReference>
<dbReference type="Pfam" id="PF12802">
    <property type="entry name" value="MarR_2"/>
    <property type="match status" value="1"/>
</dbReference>
<dbReference type="GO" id="GO:0003700">
    <property type="term" value="F:DNA-binding transcription factor activity"/>
    <property type="evidence" value="ECO:0007669"/>
    <property type="project" value="InterPro"/>
</dbReference>
<evidence type="ECO:0000313" key="2">
    <source>
        <dbReference type="EMBL" id="NYJ32230.1"/>
    </source>
</evidence>
<dbReference type="InterPro" id="IPR036390">
    <property type="entry name" value="WH_DNA-bd_sf"/>
</dbReference>